<dbReference type="SUPFAM" id="SSF52821">
    <property type="entry name" value="Rhodanese/Cell cycle control phosphatase"/>
    <property type="match status" value="1"/>
</dbReference>
<feature type="compositionally biased region" description="Low complexity" evidence="1">
    <location>
        <begin position="241"/>
        <end position="259"/>
    </location>
</feature>
<keyword evidence="4" id="KW-1185">Reference proteome</keyword>
<protein>
    <submittedName>
        <fullName evidence="3">Adenylyltransferase/sulfurtransferase MoeZ</fullName>
    </submittedName>
</protein>
<dbReference type="PROSITE" id="PS50206">
    <property type="entry name" value="RHODANESE_3"/>
    <property type="match status" value="1"/>
</dbReference>
<reference evidence="3 4" key="1">
    <citation type="journal article" date="2019" name="Int. J. Syst. Evol. Microbiol.">
        <title>The Global Catalogue of Microorganisms (GCM) 10K type strain sequencing project: providing services to taxonomists for standard genome sequencing and annotation.</title>
        <authorList>
            <consortium name="The Broad Institute Genomics Platform"/>
            <consortium name="The Broad Institute Genome Sequencing Center for Infectious Disease"/>
            <person name="Wu L."/>
            <person name="Ma J."/>
        </authorList>
    </citation>
    <scope>NUCLEOTIDE SEQUENCE [LARGE SCALE GENOMIC DNA]</scope>
    <source>
        <strain evidence="3 4">JCM 12140</strain>
    </source>
</reference>
<dbReference type="Gene3D" id="3.40.50.720">
    <property type="entry name" value="NAD(P)-binding Rossmann-like Domain"/>
    <property type="match status" value="1"/>
</dbReference>
<dbReference type="RefSeq" id="WP_204607106.1">
    <property type="nucleotide sequence ID" value="NZ_BAAAJX010000016.1"/>
</dbReference>
<dbReference type="PANTHER" id="PTHR10953:SF102">
    <property type="entry name" value="ADENYLYLTRANSFERASE AND SULFURTRANSFERASE MOCS3"/>
    <property type="match status" value="1"/>
</dbReference>
<dbReference type="Gene3D" id="3.40.250.10">
    <property type="entry name" value="Rhodanese-like domain"/>
    <property type="match status" value="1"/>
</dbReference>
<evidence type="ECO:0000313" key="3">
    <source>
        <dbReference type="EMBL" id="GAA1494507.1"/>
    </source>
</evidence>
<dbReference type="Proteomes" id="UP001501742">
    <property type="component" value="Unassembled WGS sequence"/>
</dbReference>
<accession>A0ABN1ZFH3</accession>
<dbReference type="CDD" id="cd00158">
    <property type="entry name" value="RHOD"/>
    <property type="match status" value="1"/>
</dbReference>
<comment type="caution">
    <text evidence="3">The sequence shown here is derived from an EMBL/GenBank/DDBJ whole genome shotgun (WGS) entry which is preliminary data.</text>
</comment>
<dbReference type="PANTHER" id="PTHR10953">
    <property type="entry name" value="UBIQUITIN-ACTIVATING ENZYME E1"/>
    <property type="match status" value="1"/>
</dbReference>
<feature type="domain" description="Rhodanese" evidence="2">
    <location>
        <begin position="278"/>
        <end position="353"/>
    </location>
</feature>
<dbReference type="EMBL" id="BAAAJX010000016">
    <property type="protein sequence ID" value="GAA1494507.1"/>
    <property type="molecule type" value="Genomic_DNA"/>
</dbReference>
<sequence length="354" mass="36058">MTVSTARRRLGSRTAALTGSGPDVLERLGRARVLVVGAGGLGAPVVAYLAGSGLGRLTIVDDDVVDGSNLARQTLFTTADVGVAKAEVAAARARAVDPELDVVAVVGRFRPEHVAGHDVVVDAADAVDVTRAISDACAPLGIPFVWGTVLAYDGQVSVFRDAGDDGVDFHDLHPEVLPDEGSCAVDGVLPALCGAVGSVMAAQVTALVAGLGDPLLGRLLTVDARRWRWTESPIRRGPASRRPTGLPAGAAGAAAAGGPAPAAPRIAPAALAARLANPADTLTLVDVRTPEEWATGVIAGSVHGDAVLPDGDVVVTCARGPRADAWARTVGRPVTVLDGGIDAWRREGRPLTLE</sequence>
<name>A0ABN1ZFH3_9MICO</name>
<dbReference type="GO" id="GO:0016779">
    <property type="term" value="F:nucleotidyltransferase activity"/>
    <property type="evidence" value="ECO:0007669"/>
    <property type="project" value="UniProtKB-KW"/>
</dbReference>
<dbReference type="InterPro" id="IPR045886">
    <property type="entry name" value="ThiF/MoeB/HesA"/>
</dbReference>
<dbReference type="SMART" id="SM00450">
    <property type="entry name" value="RHOD"/>
    <property type="match status" value="1"/>
</dbReference>
<dbReference type="SUPFAM" id="SSF69572">
    <property type="entry name" value="Activating enzymes of the ubiquitin-like proteins"/>
    <property type="match status" value="1"/>
</dbReference>
<keyword evidence="3" id="KW-0808">Transferase</keyword>
<evidence type="ECO:0000256" key="1">
    <source>
        <dbReference type="SAM" id="MobiDB-lite"/>
    </source>
</evidence>
<proteinExistence type="predicted"/>
<keyword evidence="3" id="KW-0548">Nucleotidyltransferase</keyword>
<evidence type="ECO:0000259" key="2">
    <source>
        <dbReference type="PROSITE" id="PS50206"/>
    </source>
</evidence>
<feature type="region of interest" description="Disordered" evidence="1">
    <location>
        <begin position="233"/>
        <end position="259"/>
    </location>
</feature>
<dbReference type="InterPro" id="IPR000594">
    <property type="entry name" value="ThiF_NAD_FAD-bd"/>
</dbReference>
<evidence type="ECO:0000313" key="4">
    <source>
        <dbReference type="Proteomes" id="UP001501742"/>
    </source>
</evidence>
<dbReference type="InterPro" id="IPR001763">
    <property type="entry name" value="Rhodanese-like_dom"/>
</dbReference>
<dbReference type="InterPro" id="IPR035985">
    <property type="entry name" value="Ubiquitin-activating_enz"/>
</dbReference>
<gene>
    <name evidence="3" type="primary">moeZ</name>
    <name evidence="3" type="ORF">GCM10009627_28530</name>
</gene>
<organism evidence="3 4">
    <name type="scientific">Curtobacterium herbarum</name>
    <dbReference type="NCBI Taxonomy" id="150122"/>
    <lineage>
        <taxon>Bacteria</taxon>
        <taxon>Bacillati</taxon>
        <taxon>Actinomycetota</taxon>
        <taxon>Actinomycetes</taxon>
        <taxon>Micrococcales</taxon>
        <taxon>Microbacteriaceae</taxon>
        <taxon>Curtobacterium</taxon>
    </lineage>
</organism>
<dbReference type="Pfam" id="PF00899">
    <property type="entry name" value="ThiF"/>
    <property type="match status" value="1"/>
</dbReference>
<dbReference type="InterPro" id="IPR036873">
    <property type="entry name" value="Rhodanese-like_dom_sf"/>
</dbReference>
<dbReference type="Pfam" id="PF00581">
    <property type="entry name" value="Rhodanese"/>
    <property type="match status" value="1"/>
</dbReference>